<reference evidence="2 3" key="1">
    <citation type="journal article" date="2011" name="Proc. Natl. Acad. Sci. U.S.A.">
        <title>Evolutionary erosion of yeast sex chromosomes by mating-type switching accidents.</title>
        <authorList>
            <person name="Gordon J.L."/>
            <person name="Armisen D."/>
            <person name="Proux-Wera E."/>
            <person name="Oheigeartaigh S.S."/>
            <person name="Byrne K.P."/>
            <person name="Wolfe K.H."/>
        </authorList>
    </citation>
    <scope>NUCLEOTIDE SEQUENCE [LARGE SCALE GENOMIC DNA]</scope>
    <source>
        <strain evidence="3">ATCC 76901 / BCRC 22586 / CBS 4309 / NBRC 1992 / NRRL Y-12630</strain>
    </source>
</reference>
<feature type="compositionally biased region" description="Polar residues" evidence="1">
    <location>
        <begin position="556"/>
        <end position="569"/>
    </location>
</feature>
<evidence type="ECO:0000313" key="2">
    <source>
        <dbReference type="EMBL" id="CCC69524.1"/>
    </source>
</evidence>
<dbReference type="KEGG" id="ncs:NCAS_0C05340"/>
<dbReference type="Proteomes" id="UP000001640">
    <property type="component" value="Chromosome 3"/>
</dbReference>
<gene>
    <name evidence="2" type="primary">NCAS0C05340</name>
    <name evidence="2" type="ordered locus">NCAS_0C05340</name>
</gene>
<dbReference type="EMBL" id="HE576754">
    <property type="protein sequence ID" value="CCC69524.1"/>
    <property type="molecule type" value="Genomic_DNA"/>
</dbReference>
<dbReference type="RefSeq" id="XP_003675888.1">
    <property type="nucleotide sequence ID" value="XM_003675840.1"/>
</dbReference>
<feature type="compositionally biased region" description="Polar residues" evidence="1">
    <location>
        <begin position="411"/>
        <end position="433"/>
    </location>
</feature>
<accession>G0VDG2</accession>
<feature type="compositionally biased region" description="Basic and acidic residues" evidence="1">
    <location>
        <begin position="517"/>
        <end position="531"/>
    </location>
</feature>
<feature type="compositionally biased region" description="Acidic residues" evidence="1">
    <location>
        <begin position="42"/>
        <end position="65"/>
    </location>
</feature>
<dbReference type="InterPro" id="IPR009060">
    <property type="entry name" value="UBA-like_sf"/>
</dbReference>
<dbReference type="AlphaFoldDB" id="G0VDG2"/>
<dbReference type="InterPro" id="IPR041807">
    <property type="entry name" value="Cue5/Don1_CUE"/>
</dbReference>
<reference key="2">
    <citation type="submission" date="2011-08" db="EMBL/GenBank/DDBJ databases">
        <title>Genome sequence of Naumovozyma castellii.</title>
        <authorList>
            <person name="Gordon J.L."/>
            <person name="Armisen D."/>
            <person name="Proux-Wera E."/>
            <person name="OhEigeartaigh S.S."/>
            <person name="Byrne K.P."/>
            <person name="Wolfe K.H."/>
        </authorList>
    </citation>
    <scope>NUCLEOTIDE SEQUENCE</scope>
    <source>
        <strain>Type strain:CBS 4309</strain>
    </source>
</reference>
<feature type="region of interest" description="Disordered" evidence="1">
    <location>
        <begin position="158"/>
        <end position="183"/>
    </location>
</feature>
<protein>
    <recommendedName>
        <fullName evidence="4">CUE domain-containing protein</fullName>
    </recommendedName>
</protein>
<evidence type="ECO:0008006" key="4">
    <source>
        <dbReference type="Google" id="ProtNLM"/>
    </source>
</evidence>
<dbReference type="CDD" id="cd14372">
    <property type="entry name" value="CUE_Cue5p_like"/>
    <property type="match status" value="1"/>
</dbReference>
<feature type="compositionally biased region" description="Low complexity" evidence="1">
    <location>
        <begin position="570"/>
        <end position="581"/>
    </location>
</feature>
<evidence type="ECO:0000256" key="1">
    <source>
        <dbReference type="SAM" id="MobiDB-lite"/>
    </source>
</evidence>
<name>G0VDG2_NAUCA</name>
<sequence>MGLFKKHQKAKRQEGKTNKKIKKKENTSSMLNHENPFSALESNDEDVNTDLTEEETLISEEEEGKEESNTPVSLSGENREETTAKTTMSNHERRSVSGVILISQKKSATEGPVTNSKKELPELVQDSKQVIITESSKNQTKLETPSLREVLNINTLDDNSKFDTKGEAPSSNKETKDESSKNNFKLEITSLDHGSKNGRIVENSNNEPNERTPFLKQTLNINPVDDVLNFDSKKESSPSNSSLDTAIVIDETTGLKKEVSATFPKICSLTLAELSEILDTHSNIPELAKAFPSVDINVIKSLLFASEGEVLPAFHALLFLTNQQNLETITITQVLPKKNILSELFDQKFSELRAMKKEAERYSDDIENVNVCGKTESSDVIVGVSNGEMSNCPIKMSDLAKEVGEADSDTKSQQSSLTLNKANTSVAPHSVLTNKEPKKPNQVSYKEWLVKRRNEMGTPNNPTQRDNNRTKENPQRSPRDSKGNNTLEKGVEQLKENNINPDIKEEKGDNSEAPIPQDRESDEGQKGELHVSENNLAKKASQAIAIVSKVIGTPTISSSIGKSLHDQVNSTSSSSVFSAKT</sequence>
<feature type="region of interest" description="Disordered" evidence="1">
    <location>
        <begin position="403"/>
        <end position="534"/>
    </location>
</feature>
<feature type="compositionally biased region" description="Basic and acidic residues" evidence="1">
    <location>
        <begin position="466"/>
        <end position="482"/>
    </location>
</feature>
<proteinExistence type="predicted"/>
<dbReference type="HOGENOM" id="CLU_469355_0_0_1"/>
<dbReference type="SUPFAM" id="SSF46934">
    <property type="entry name" value="UBA-like"/>
    <property type="match status" value="1"/>
</dbReference>
<feature type="region of interest" description="Disordered" evidence="1">
    <location>
        <begin position="1"/>
        <end position="119"/>
    </location>
</feature>
<dbReference type="InParanoid" id="G0VDG2"/>
<keyword evidence="3" id="KW-1185">Reference proteome</keyword>
<feature type="compositionally biased region" description="Basic residues" evidence="1">
    <location>
        <begin position="1"/>
        <end position="10"/>
    </location>
</feature>
<organism evidence="2 3">
    <name type="scientific">Naumovozyma castellii</name>
    <name type="common">Yeast</name>
    <name type="synonym">Saccharomyces castellii</name>
    <dbReference type="NCBI Taxonomy" id="27288"/>
    <lineage>
        <taxon>Eukaryota</taxon>
        <taxon>Fungi</taxon>
        <taxon>Dikarya</taxon>
        <taxon>Ascomycota</taxon>
        <taxon>Saccharomycotina</taxon>
        <taxon>Saccharomycetes</taxon>
        <taxon>Saccharomycetales</taxon>
        <taxon>Saccharomycetaceae</taxon>
        <taxon>Naumovozyma</taxon>
    </lineage>
</organism>
<feature type="region of interest" description="Disordered" evidence="1">
    <location>
        <begin position="556"/>
        <end position="581"/>
    </location>
</feature>
<evidence type="ECO:0000313" key="3">
    <source>
        <dbReference type="Proteomes" id="UP000001640"/>
    </source>
</evidence>
<dbReference type="GeneID" id="96903105"/>